<dbReference type="Proteomes" id="UP000233750">
    <property type="component" value="Unassembled WGS sequence"/>
</dbReference>
<dbReference type="OrthoDB" id="4292856at2"/>
<keyword evidence="3" id="KW-1185">Reference proteome</keyword>
<proteinExistence type="predicted"/>
<evidence type="ECO:0000313" key="3">
    <source>
        <dbReference type="Proteomes" id="UP000233750"/>
    </source>
</evidence>
<accession>A0A2N3WLG6</accession>
<dbReference type="EMBL" id="PJMY01000003">
    <property type="protein sequence ID" value="PKV94695.1"/>
    <property type="molecule type" value="Genomic_DNA"/>
</dbReference>
<comment type="caution">
    <text evidence="2">The sequence shown here is derived from an EMBL/GenBank/DDBJ whole genome shotgun (WGS) entry which is preliminary data.</text>
</comment>
<dbReference type="AlphaFoldDB" id="A0A2N3WLG6"/>
<reference evidence="2 3" key="1">
    <citation type="submission" date="2017-12" db="EMBL/GenBank/DDBJ databases">
        <title>Sequencing the genomes of 1000 Actinobacteria strains.</title>
        <authorList>
            <person name="Klenk H.-P."/>
        </authorList>
    </citation>
    <scope>NUCLEOTIDE SEQUENCE [LARGE SCALE GENOMIC DNA]</scope>
    <source>
        <strain evidence="2 3">DSM 45165</strain>
    </source>
</reference>
<dbReference type="RefSeq" id="WP_037359848.1">
    <property type="nucleotide sequence ID" value="NZ_JACJHR010000021.1"/>
</dbReference>
<protein>
    <recommendedName>
        <fullName evidence="5">Hemerythrin HHE cation binding domain-containing protein</fullName>
    </recommendedName>
</protein>
<evidence type="ECO:0000313" key="2">
    <source>
        <dbReference type="EMBL" id="PKV94695.1"/>
    </source>
</evidence>
<dbReference type="Proteomes" id="UP000550260">
    <property type="component" value="Unassembled WGS sequence"/>
</dbReference>
<gene>
    <name evidence="2" type="ORF">ATK30_5576</name>
    <name evidence="1" type="ORF">H5411_16960</name>
</gene>
<evidence type="ECO:0000313" key="4">
    <source>
        <dbReference type="Proteomes" id="UP000550260"/>
    </source>
</evidence>
<dbReference type="EMBL" id="JACJHR010000021">
    <property type="protein sequence ID" value="MBB2500812.1"/>
    <property type="molecule type" value="Genomic_DNA"/>
</dbReference>
<name>A0A2N3WLG6_9PSEU</name>
<sequence>MPGFLHRFRRPALSAREQLARLSSVLDRAAAVAPETETAVRACGAAGDVPGAIGHAGSELVSTYHRLREELNSIPVDRERAPLADEIGRLLQYHQWLMRTAVQLAFSLNQDPRREAMRRRLDGVGPPAARLQALRDQVAERLRSEP</sequence>
<accession>A0A8E1VYT4</accession>
<evidence type="ECO:0008006" key="5">
    <source>
        <dbReference type="Google" id="ProtNLM"/>
    </source>
</evidence>
<organism evidence="2 3">
    <name type="scientific">Amycolatopsis echigonensis</name>
    <dbReference type="NCBI Taxonomy" id="2576905"/>
    <lineage>
        <taxon>Bacteria</taxon>
        <taxon>Bacillati</taxon>
        <taxon>Actinomycetota</taxon>
        <taxon>Actinomycetes</taxon>
        <taxon>Pseudonocardiales</taxon>
        <taxon>Pseudonocardiaceae</taxon>
        <taxon>Amycolatopsis</taxon>
    </lineage>
</organism>
<reference evidence="1 4" key="2">
    <citation type="submission" date="2020-08" db="EMBL/GenBank/DDBJ databases">
        <title>Amycolatopsis echigonensis JCM 21831.</title>
        <authorList>
            <person name="Tedsree N."/>
            <person name="Kuncharoen N."/>
            <person name="Likhitwitayawuid K."/>
            <person name="Tanasupawat S."/>
        </authorList>
    </citation>
    <scope>NUCLEOTIDE SEQUENCE [LARGE SCALE GENOMIC DNA]</scope>
    <source>
        <strain evidence="1 4">JCM 21831</strain>
    </source>
</reference>
<evidence type="ECO:0000313" key="1">
    <source>
        <dbReference type="EMBL" id="MBB2500812.1"/>
    </source>
</evidence>